<feature type="transmembrane region" description="Helical" evidence="2">
    <location>
        <begin position="226"/>
        <end position="247"/>
    </location>
</feature>
<reference evidence="4 5" key="1">
    <citation type="submission" date="2018-06" db="EMBL/GenBank/DDBJ databases">
        <authorList>
            <consortium name="Pathogen Informatics"/>
            <person name="Doyle S."/>
        </authorList>
    </citation>
    <scope>NUCLEOTIDE SEQUENCE [LARGE SCALE GENOMIC DNA]</scope>
    <source>
        <strain evidence="4 5">NCTC7915</strain>
    </source>
</reference>
<comment type="caution">
    <text evidence="4">The sequence shown here is derived from an EMBL/GenBank/DDBJ whole genome shotgun (WGS) entry which is preliminary data.</text>
</comment>
<keyword evidence="2" id="KW-0812">Transmembrane</keyword>
<feature type="transmembrane region" description="Helical" evidence="2">
    <location>
        <begin position="30"/>
        <end position="51"/>
    </location>
</feature>
<feature type="transmembrane region" description="Helical" evidence="2">
    <location>
        <begin position="63"/>
        <end position="83"/>
    </location>
</feature>
<feature type="domain" description="Acyltransferase 3" evidence="3">
    <location>
        <begin position="23"/>
        <end position="346"/>
    </location>
</feature>
<feature type="transmembrane region" description="Helical" evidence="2">
    <location>
        <begin position="288"/>
        <end position="309"/>
    </location>
</feature>
<accession>A0AA46BL37</accession>
<feature type="transmembrane region" description="Helical" evidence="2">
    <location>
        <begin position="167"/>
        <end position="187"/>
    </location>
</feature>
<evidence type="ECO:0000256" key="2">
    <source>
        <dbReference type="SAM" id="Phobius"/>
    </source>
</evidence>
<sequence length="402" mass="44496">MSSHATSPSPHPSPTPTTPPRLRWIDASRAVAVILVVLFHVTIGHYYLMAWVGGLETGRWARINQILSIIRMPLLFALSGVLASGKIHRGFRRGKAILGAATNYWLYTIWLITYGIFILCMPPDFPTPHKVASLDQWLIQLWLPNTYLWYLFALSTYILLFTALRRVPPWITLTTLFILHLIAVQAWSLESALWTRAFTYAIFFGLGVHGRAILTRMASSPPLTILTAITSWAIYQPIGMTRLLSLAPPGPGYATLIALLYITLGLTAVGFVGCLVRIPHLATPLTYLGHHTLGIYTLHIPLATILNLITLGLSTGLGSTIRSIPCAVFLYPILATTIVIAGCVLLEKILRRIPTLAFLFTLPKPLAKACEHLRTTLNNTTPTRKNNTTTTPQPRTHPPAHE</sequence>
<dbReference type="AlphaFoldDB" id="A0AA46BL37"/>
<evidence type="ECO:0000313" key="5">
    <source>
        <dbReference type="Proteomes" id="UP000254118"/>
    </source>
</evidence>
<gene>
    <name evidence="4" type="ORF">NCTC7915_00030</name>
</gene>
<dbReference type="Proteomes" id="UP000254118">
    <property type="component" value="Unassembled WGS sequence"/>
</dbReference>
<evidence type="ECO:0000256" key="1">
    <source>
        <dbReference type="SAM" id="MobiDB-lite"/>
    </source>
</evidence>
<proteinExistence type="predicted"/>
<dbReference type="EMBL" id="UFYA01000001">
    <property type="protein sequence ID" value="STD02989.1"/>
    <property type="molecule type" value="Genomic_DNA"/>
</dbReference>
<feature type="region of interest" description="Disordered" evidence="1">
    <location>
        <begin position="377"/>
        <end position="402"/>
    </location>
</feature>
<keyword evidence="2" id="KW-1133">Transmembrane helix</keyword>
<feature type="transmembrane region" description="Helical" evidence="2">
    <location>
        <begin position="193"/>
        <end position="214"/>
    </location>
</feature>
<evidence type="ECO:0000259" key="3">
    <source>
        <dbReference type="Pfam" id="PF01757"/>
    </source>
</evidence>
<dbReference type="Pfam" id="PF01757">
    <property type="entry name" value="Acyl_transf_3"/>
    <property type="match status" value="1"/>
</dbReference>
<keyword evidence="2" id="KW-0472">Membrane</keyword>
<feature type="transmembrane region" description="Helical" evidence="2">
    <location>
        <begin position="329"/>
        <end position="346"/>
    </location>
</feature>
<dbReference type="GO" id="GO:0016747">
    <property type="term" value="F:acyltransferase activity, transferring groups other than amino-acyl groups"/>
    <property type="evidence" value="ECO:0007669"/>
    <property type="project" value="InterPro"/>
</dbReference>
<protein>
    <submittedName>
        <fullName evidence="4">Predicted membrane protein</fullName>
    </submittedName>
</protein>
<name>A0AA46BL37_9MICO</name>
<evidence type="ECO:0000313" key="4">
    <source>
        <dbReference type="EMBL" id="STD02989.1"/>
    </source>
</evidence>
<dbReference type="InterPro" id="IPR002656">
    <property type="entry name" value="Acyl_transf_3_dom"/>
</dbReference>
<feature type="transmembrane region" description="Helical" evidence="2">
    <location>
        <begin position="253"/>
        <end position="276"/>
    </location>
</feature>
<feature type="transmembrane region" description="Helical" evidence="2">
    <location>
        <begin position="137"/>
        <end position="160"/>
    </location>
</feature>
<feature type="compositionally biased region" description="Low complexity" evidence="1">
    <location>
        <begin position="377"/>
        <end position="394"/>
    </location>
</feature>
<feature type="transmembrane region" description="Helical" evidence="2">
    <location>
        <begin position="104"/>
        <end position="125"/>
    </location>
</feature>
<organism evidence="4 5">
    <name type="scientific">Dermatophilus congolensis</name>
    <dbReference type="NCBI Taxonomy" id="1863"/>
    <lineage>
        <taxon>Bacteria</taxon>
        <taxon>Bacillati</taxon>
        <taxon>Actinomycetota</taxon>
        <taxon>Actinomycetes</taxon>
        <taxon>Micrococcales</taxon>
        <taxon>Dermatophilaceae</taxon>
        <taxon>Dermatophilus</taxon>
    </lineage>
</organism>
<dbReference type="RefSeq" id="WP_181815970.1">
    <property type="nucleotide sequence ID" value="NZ_UFYA01000001.1"/>
</dbReference>